<dbReference type="SUPFAM" id="SSF88659">
    <property type="entry name" value="Sigma3 and sigma4 domains of RNA polymerase sigma factors"/>
    <property type="match status" value="1"/>
</dbReference>
<protein>
    <recommendedName>
        <fullName evidence="10">RNA polymerase sigma factor</fullName>
    </recommendedName>
</protein>
<dbReference type="InterPro" id="IPR014284">
    <property type="entry name" value="RNA_pol_sigma-70_dom"/>
</dbReference>
<dbReference type="PANTHER" id="PTHR43133">
    <property type="entry name" value="RNA POLYMERASE ECF-TYPE SIGMA FACTO"/>
    <property type="match status" value="1"/>
</dbReference>
<evidence type="ECO:0000259" key="6">
    <source>
        <dbReference type="Pfam" id="PF04542"/>
    </source>
</evidence>
<organism evidence="8 9">
    <name type="scientific">Alicyclobacillus ferrooxydans</name>
    <dbReference type="NCBI Taxonomy" id="471514"/>
    <lineage>
        <taxon>Bacteria</taxon>
        <taxon>Bacillati</taxon>
        <taxon>Bacillota</taxon>
        <taxon>Bacilli</taxon>
        <taxon>Bacillales</taxon>
        <taxon>Alicyclobacillaceae</taxon>
        <taxon>Alicyclobacillus</taxon>
    </lineage>
</organism>
<dbReference type="InterPro" id="IPR036388">
    <property type="entry name" value="WH-like_DNA-bd_sf"/>
</dbReference>
<dbReference type="PANTHER" id="PTHR43133:SF8">
    <property type="entry name" value="RNA POLYMERASE SIGMA FACTOR HI_1459-RELATED"/>
    <property type="match status" value="1"/>
</dbReference>
<dbReference type="SUPFAM" id="SSF88946">
    <property type="entry name" value="Sigma2 domain of RNA polymerase sigma factors"/>
    <property type="match status" value="1"/>
</dbReference>
<dbReference type="Gene3D" id="1.10.1740.10">
    <property type="match status" value="1"/>
</dbReference>
<keyword evidence="3" id="KW-0731">Sigma factor</keyword>
<dbReference type="InterPro" id="IPR007627">
    <property type="entry name" value="RNA_pol_sigma70_r2"/>
</dbReference>
<dbReference type="Pfam" id="PF08281">
    <property type="entry name" value="Sigma70_r4_2"/>
    <property type="match status" value="1"/>
</dbReference>
<dbReference type="Pfam" id="PF04542">
    <property type="entry name" value="Sigma70_r2"/>
    <property type="match status" value="1"/>
</dbReference>
<reference evidence="8 9" key="1">
    <citation type="submission" date="2015-09" db="EMBL/GenBank/DDBJ databases">
        <title>Draft genome sequence of Alicyclobacillus ferrooxydans DSM 22381.</title>
        <authorList>
            <person name="Hemp J."/>
        </authorList>
    </citation>
    <scope>NUCLEOTIDE SEQUENCE [LARGE SCALE GENOMIC DNA]</scope>
    <source>
        <strain evidence="8 9">TC-34</strain>
    </source>
</reference>
<keyword evidence="5" id="KW-0804">Transcription</keyword>
<evidence type="ECO:0000256" key="4">
    <source>
        <dbReference type="ARBA" id="ARBA00023125"/>
    </source>
</evidence>
<dbReference type="InterPro" id="IPR013324">
    <property type="entry name" value="RNA_pol_sigma_r3/r4-like"/>
</dbReference>
<dbReference type="STRING" id="471514.AN477_14620"/>
<dbReference type="GO" id="GO:0016987">
    <property type="term" value="F:sigma factor activity"/>
    <property type="evidence" value="ECO:0007669"/>
    <property type="project" value="UniProtKB-KW"/>
</dbReference>
<gene>
    <name evidence="8" type="ORF">AN477_14620</name>
</gene>
<sequence length="180" mass="21311">MRSKGSPNEDIETWFELYADEIYRFARYSAPKSVDPKDVVQEVFLRAYRSWNSFRDDSSPRTWLFTIARNYIYDLLRKKRVEMNYLERHKPDLSDVSVPLDTLIELEEVLTELTPDKRQVFVLRGIQDLSIEETAQILDWTPAKVKTTFYRAVHELRNLLGESQPMMIRMKEGEGNGDQR</sequence>
<dbReference type="EMBL" id="LJCO01000061">
    <property type="protein sequence ID" value="KPV43012.1"/>
    <property type="molecule type" value="Genomic_DNA"/>
</dbReference>
<evidence type="ECO:0000256" key="5">
    <source>
        <dbReference type="ARBA" id="ARBA00023163"/>
    </source>
</evidence>
<dbReference type="RefSeq" id="WP_054969909.1">
    <property type="nucleotide sequence ID" value="NZ_LJCO01000061.1"/>
</dbReference>
<comment type="similarity">
    <text evidence="1">Belongs to the sigma-70 factor family. ECF subfamily.</text>
</comment>
<evidence type="ECO:0000313" key="8">
    <source>
        <dbReference type="EMBL" id="KPV43012.1"/>
    </source>
</evidence>
<dbReference type="Gene3D" id="1.10.10.10">
    <property type="entry name" value="Winged helix-like DNA-binding domain superfamily/Winged helix DNA-binding domain"/>
    <property type="match status" value="1"/>
</dbReference>
<dbReference type="PATRIC" id="fig|471514.4.peg.4030"/>
<dbReference type="InterPro" id="IPR039425">
    <property type="entry name" value="RNA_pol_sigma-70-like"/>
</dbReference>
<proteinExistence type="inferred from homology"/>
<keyword evidence="2" id="KW-0805">Transcription regulation</keyword>
<feature type="domain" description="RNA polymerase sigma-70 region 2" evidence="6">
    <location>
        <begin position="15"/>
        <end position="80"/>
    </location>
</feature>
<dbReference type="InterPro" id="IPR013325">
    <property type="entry name" value="RNA_pol_sigma_r2"/>
</dbReference>
<feature type="domain" description="RNA polymerase sigma factor 70 region 4 type 2" evidence="7">
    <location>
        <begin position="105"/>
        <end position="153"/>
    </location>
</feature>
<evidence type="ECO:0000259" key="7">
    <source>
        <dbReference type="Pfam" id="PF08281"/>
    </source>
</evidence>
<comment type="caution">
    <text evidence="8">The sequence shown here is derived from an EMBL/GenBank/DDBJ whole genome shotgun (WGS) entry which is preliminary data.</text>
</comment>
<evidence type="ECO:0000256" key="2">
    <source>
        <dbReference type="ARBA" id="ARBA00023015"/>
    </source>
</evidence>
<dbReference type="GO" id="GO:0003677">
    <property type="term" value="F:DNA binding"/>
    <property type="evidence" value="ECO:0007669"/>
    <property type="project" value="UniProtKB-KW"/>
</dbReference>
<evidence type="ECO:0008006" key="10">
    <source>
        <dbReference type="Google" id="ProtNLM"/>
    </source>
</evidence>
<evidence type="ECO:0000313" key="9">
    <source>
        <dbReference type="Proteomes" id="UP000050482"/>
    </source>
</evidence>
<accession>A0A0P9EJ99</accession>
<dbReference type="OrthoDB" id="2381110at2"/>
<dbReference type="NCBIfam" id="TIGR02937">
    <property type="entry name" value="sigma70-ECF"/>
    <property type="match status" value="1"/>
</dbReference>
<dbReference type="AlphaFoldDB" id="A0A0P9EJ99"/>
<evidence type="ECO:0000256" key="1">
    <source>
        <dbReference type="ARBA" id="ARBA00010641"/>
    </source>
</evidence>
<dbReference type="InterPro" id="IPR013249">
    <property type="entry name" value="RNA_pol_sigma70_r4_t2"/>
</dbReference>
<dbReference type="CDD" id="cd06171">
    <property type="entry name" value="Sigma70_r4"/>
    <property type="match status" value="1"/>
</dbReference>
<keyword evidence="4" id="KW-0238">DNA-binding</keyword>
<dbReference type="GO" id="GO:0006352">
    <property type="term" value="P:DNA-templated transcription initiation"/>
    <property type="evidence" value="ECO:0007669"/>
    <property type="project" value="InterPro"/>
</dbReference>
<evidence type="ECO:0000256" key="3">
    <source>
        <dbReference type="ARBA" id="ARBA00023082"/>
    </source>
</evidence>
<dbReference type="Proteomes" id="UP000050482">
    <property type="component" value="Unassembled WGS sequence"/>
</dbReference>
<keyword evidence="9" id="KW-1185">Reference proteome</keyword>
<name>A0A0P9EJ99_9BACL</name>